<reference evidence="3" key="1">
    <citation type="submission" date="2016-11" db="UniProtKB">
        <authorList>
            <consortium name="WormBaseParasite"/>
        </authorList>
    </citation>
    <scope>IDENTIFICATION</scope>
</reference>
<sequence length="207" mass="22855">MSQPSQISVPNYSSSSSLSNQAQKLGGPSKGRARACLLWSVCAGDQTAKEFEARFPEGFFVLDALLKYRGLRASGGKQSLQGLEAVIGTCPAERILVKEQRRPVDSCGGAKQLEQFVLRGTSTTPPGALKKALKVCKEYHHNHFTFVKPSCIYKYEDTCEGQRRFYVSFDHEDRELIGGKLCLPAGPGGHNALRFLSETTFLRIFFT</sequence>
<name>A0A1I7Z3I3_9BILA</name>
<protein>
    <submittedName>
        <fullName evidence="3">DUF3715 domain-containing protein</fullName>
    </submittedName>
</protein>
<accession>A0A1I7Z3I3</accession>
<evidence type="ECO:0000256" key="1">
    <source>
        <dbReference type="SAM" id="MobiDB-lite"/>
    </source>
</evidence>
<proteinExistence type="predicted"/>
<dbReference type="AlphaFoldDB" id="A0A1I7Z3I3"/>
<feature type="compositionally biased region" description="Low complexity" evidence="1">
    <location>
        <begin position="1"/>
        <end position="19"/>
    </location>
</feature>
<feature type="region of interest" description="Disordered" evidence="1">
    <location>
        <begin position="1"/>
        <end position="26"/>
    </location>
</feature>
<dbReference type="Proteomes" id="UP000095287">
    <property type="component" value="Unplaced"/>
</dbReference>
<organism evidence="2 3">
    <name type="scientific">Steinernema glaseri</name>
    <dbReference type="NCBI Taxonomy" id="37863"/>
    <lineage>
        <taxon>Eukaryota</taxon>
        <taxon>Metazoa</taxon>
        <taxon>Ecdysozoa</taxon>
        <taxon>Nematoda</taxon>
        <taxon>Chromadorea</taxon>
        <taxon>Rhabditida</taxon>
        <taxon>Tylenchina</taxon>
        <taxon>Panagrolaimomorpha</taxon>
        <taxon>Strongyloidoidea</taxon>
        <taxon>Steinernematidae</taxon>
        <taxon>Steinernema</taxon>
    </lineage>
</organism>
<keyword evidence="2" id="KW-1185">Reference proteome</keyword>
<evidence type="ECO:0000313" key="3">
    <source>
        <dbReference type="WBParaSite" id="L893_g22445.t1"/>
    </source>
</evidence>
<dbReference type="WBParaSite" id="L893_g22445.t1">
    <property type="protein sequence ID" value="L893_g22445.t1"/>
    <property type="gene ID" value="L893_g22445"/>
</dbReference>
<evidence type="ECO:0000313" key="2">
    <source>
        <dbReference type="Proteomes" id="UP000095287"/>
    </source>
</evidence>